<name>A0A4S4LKH5_9AGAM</name>
<accession>A0A4S4LKH5</accession>
<reference evidence="2 3" key="1">
    <citation type="submission" date="2019-02" db="EMBL/GenBank/DDBJ databases">
        <title>Genome sequencing of the rare red list fungi Phellinidium pouzarii.</title>
        <authorList>
            <person name="Buettner E."/>
            <person name="Kellner H."/>
        </authorList>
    </citation>
    <scope>NUCLEOTIDE SEQUENCE [LARGE SCALE GENOMIC DNA]</scope>
    <source>
        <strain evidence="2 3">DSM 108285</strain>
    </source>
</reference>
<sequence>MKVCPSEHSARRRRTDDALTQEQEHQVAVVKGGAKGFFGGLAVALPTSFLLQRRSAYYRTLTPALKAFGVVIVSVPAFVICAERAGLAYERTQWRVARSTVLTHLLTSVQG</sequence>
<evidence type="ECO:0000256" key="1">
    <source>
        <dbReference type="SAM" id="MobiDB-lite"/>
    </source>
</evidence>
<evidence type="ECO:0008006" key="4">
    <source>
        <dbReference type="Google" id="ProtNLM"/>
    </source>
</evidence>
<dbReference type="EMBL" id="SGPK01000001">
    <property type="protein sequence ID" value="THH12367.1"/>
    <property type="molecule type" value="Genomic_DNA"/>
</dbReference>
<dbReference type="AlphaFoldDB" id="A0A4S4LKH5"/>
<comment type="caution">
    <text evidence="2">The sequence shown here is derived from an EMBL/GenBank/DDBJ whole genome shotgun (WGS) entry which is preliminary data.</text>
</comment>
<evidence type="ECO:0000313" key="2">
    <source>
        <dbReference type="EMBL" id="THH12367.1"/>
    </source>
</evidence>
<protein>
    <recommendedName>
        <fullName evidence="4">HIG1 domain-containing protein</fullName>
    </recommendedName>
</protein>
<gene>
    <name evidence="2" type="ORF">EW145_g14</name>
</gene>
<evidence type="ECO:0000313" key="3">
    <source>
        <dbReference type="Proteomes" id="UP000308199"/>
    </source>
</evidence>
<dbReference type="Proteomes" id="UP000308199">
    <property type="component" value="Unassembled WGS sequence"/>
</dbReference>
<dbReference type="OrthoDB" id="1915122at2759"/>
<feature type="region of interest" description="Disordered" evidence="1">
    <location>
        <begin position="1"/>
        <end position="20"/>
    </location>
</feature>
<proteinExistence type="predicted"/>
<organism evidence="2 3">
    <name type="scientific">Phellinidium pouzarii</name>
    <dbReference type="NCBI Taxonomy" id="167371"/>
    <lineage>
        <taxon>Eukaryota</taxon>
        <taxon>Fungi</taxon>
        <taxon>Dikarya</taxon>
        <taxon>Basidiomycota</taxon>
        <taxon>Agaricomycotina</taxon>
        <taxon>Agaricomycetes</taxon>
        <taxon>Hymenochaetales</taxon>
        <taxon>Hymenochaetaceae</taxon>
        <taxon>Phellinidium</taxon>
    </lineage>
</organism>
<keyword evidence="3" id="KW-1185">Reference proteome</keyword>